<sequence>MREALKDLPYAVQSNMVLSDFVALTIESGESRGELNREVRKRLDFAIVTQRSAFPVVGIMLADRVYGRDRRRPPSVSTDVEVKSNVIVTVLYINPKTVVGPAMILDVLKPYL</sequence>
<protein>
    <submittedName>
        <fullName evidence="1">Uncharacterized protein</fullName>
    </submittedName>
</protein>
<evidence type="ECO:0000313" key="1">
    <source>
        <dbReference type="EMBL" id="GGK28312.1"/>
    </source>
</evidence>
<name>A0ABQ2EYY2_9DEIO</name>
<reference evidence="2" key="1">
    <citation type="journal article" date="2019" name="Int. J. Syst. Evol. Microbiol.">
        <title>The Global Catalogue of Microorganisms (GCM) 10K type strain sequencing project: providing services to taxonomists for standard genome sequencing and annotation.</title>
        <authorList>
            <consortium name="The Broad Institute Genomics Platform"/>
            <consortium name="The Broad Institute Genome Sequencing Center for Infectious Disease"/>
            <person name="Wu L."/>
            <person name="Ma J."/>
        </authorList>
    </citation>
    <scope>NUCLEOTIDE SEQUENCE [LARGE SCALE GENOMIC DNA]</scope>
    <source>
        <strain evidence="2">JCM 30331</strain>
    </source>
</reference>
<evidence type="ECO:0000313" key="2">
    <source>
        <dbReference type="Proteomes" id="UP000647587"/>
    </source>
</evidence>
<gene>
    <name evidence="1" type="ORF">GCM10008955_22590</name>
</gene>
<keyword evidence="2" id="KW-1185">Reference proteome</keyword>
<accession>A0ABQ2EYY2</accession>
<organism evidence="1 2">
    <name type="scientific">Deinococcus malanensis</name>
    <dbReference type="NCBI Taxonomy" id="1706855"/>
    <lineage>
        <taxon>Bacteria</taxon>
        <taxon>Thermotogati</taxon>
        <taxon>Deinococcota</taxon>
        <taxon>Deinococci</taxon>
        <taxon>Deinococcales</taxon>
        <taxon>Deinococcaceae</taxon>
        <taxon>Deinococcus</taxon>
    </lineage>
</organism>
<comment type="caution">
    <text evidence="1">The sequence shown here is derived from an EMBL/GenBank/DDBJ whole genome shotgun (WGS) entry which is preliminary data.</text>
</comment>
<dbReference type="Proteomes" id="UP000647587">
    <property type="component" value="Unassembled WGS sequence"/>
</dbReference>
<proteinExistence type="predicted"/>
<dbReference type="EMBL" id="BMPP01000008">
    <property type="protein sequence ID" value="GGK28312.1"/>
    <property type="molecule type" value="Genomic_DNA"/>
</dbReference>